<dbReference type="EMBL" id="CP027169">
    <property type="protein sequence ID" value="AVK07998.1"/>
    <property type="molecule type" value="Genomic_DNA"/>
</dbReference>
<evidence type="ECO:0000313" key="1">
    <source>
        <dbReference type="EMBL" id="AVK07998.1"/>
    </source>
</evidence>
<accession>A0A2R3J1E9</accession>
<gene>
    <name evidence="1" type="ORF">CSB93_0668</name>
</gene>
<name>A0A2R3J1E9_9PSED</name>
<protein>
    <submittedName>
        <fullName evidence="1">Uncharacterized protein</fullName>
    </submittedName>
</protein>
<dbReference type="AlphaFoldDB" id="A0A2R3J1E9"/>
<organism evidence="1 2">
    <name type="scientific">Pseudomonas paraeruginosa</name>
    <dbReference type="NCBI Taxonomy" id="2994495"/>
    <lineage>
        <taxon>Bacteria</taxon>
        <taxon>Pseudomonadati</taxon>
        <taxon>Pseudomonadota</taxon>
        <taxon>Gammaproteobacteria</taxon>
        <taxon>Pseudomonadales</taxon>
        <taxon>Pseudomonadaceae</taxon>
        <taxon>Pseudomonas</taxon>
    </lineage>
</organism>
<evidence type="ECO:0000313" key="2">
    <source>
        <dbReference type="Proteomes" id="UP000238390"/>
    </source>
</evidence>
<dbReference type="RefSeq" id="WP_053817878.1">
    <property type="nucleotide sequence ID" value="NZ_CP027169.1"/>
</dbReference>
<proteinExistence type="predicted"/>
<dbReference type="InterPro" id="IPR025060">
    <property type="entry name" value="DUF3999"/>
</dbReference>
<keyword evidence="2" id="KW-1185">Reference proteome</keyword>
<dbReference type="Pfam" id="PF13163">
    <property type="entry name" value="DUF3999"/>
    <property type="match status" value="1"/>
</dbReference>
<reference evidence="1 2" key="1">
    <citation type="submission" date="2018-02" db="EMBL/GenBank/DDBJ databases">
        <title>FDA/CDC Antimicrobial Resistant Isolate Bank Genome Sequencing.</title>
        <authorList>
            <person name="Benahmed F.H."/>
            <person name="Lutgring J.D."/>
            <person name="Yoo B."/>
            <person name="Machado M."/>
            <person name="Brown A."/>
            <person name="McAllister G."/>
            <person name="Perry A."/>
            <person name="Halpin A.L."/>
            <person name="Vavikolanu K."/>
            <person name="Ott S."/>
            <person name="Zhao X."/>
            <person name="Tallon L.J."/>
            <person name="Sadzewicz L."/>
            <person name="Aluvathingal J."/>
            <person name="Nadendla S."/>
            <person name="Voskania-kordi A."/>
            <person name="Simonyan V."/>
            <person name="Patel J."/>
            <person name="Shawar R.M."/>
        </authorList>
    </citation>
    <scope>NUCLEOTIDE SEQUENCE [LARGE SCALE GENOMIC DNA]</scope>
    <source>
        <strain evidence="1 2">AR_0356</strain>
    </source>
</reference>
<dbReference type="Proteomes" id="UP000238390">
    <property type="component" value="Chromosome"/>
</dbReference>
<sequence>MTRSILYRTASLFLLGAWLAGPSSAKEAPEDFSHLVPLALQGEGPWYRLSVPMSVQLSAAHADLRDLRVFDGEGAALPYALVAGSERQASTPHQAEVRLFPLRGSSASDAAQPNLRVQRNTSGTIVEVLPASTEPAGETLRGWLVDASAVKFPLERLQLDWNSPEEGFQRFSVEASDDLERWQAWGDGQIARLTFNGERIDVSEVRLPARQARYLRLLWPADTTAVELRSARVHGSTRTTEPAPMLWSEPLPGRQEKDGEYRWQLPLALPVQRVRVSLEQAQAHTIAPVELSGRGHAEKASSRREIAWNSLARGVLYRLPIDGRSVQENELELPGWPVRELRLRVDPRGTGLGAAAPGLSVGLPASELVFLVRGSPPYRLAYGKAAAQSAALPLGVLIPGYTESKRGTLGSASLAAALEVAAPVAVPEAGTDWKKIGLWAVLLLGVGLLVIMAMSLLRSPPNRS</sequence>